<keyword evidence="1" id="KW-1133">Transmembrane helix</keyword>
<dbReference type="AlphaFoldDB" id="A0A5C5VZC6"/>
<keyword evidence="3" id="KW-1185">Reference proteome</keyword>
<proteinExistence type="predicted"/>
<keyword evidence="1" id="KW-0812">Transmembrane</keyword>
<dbReference type="Proteomes" id="UP000318995">
    <property type="component" value="Unassembled WGS sequence"/>
</dbReference>
<organism evidence="2 3">
    <name type="scientific">Botrimarina hoheduenensis</name>
    <dbReference type="NCBI Taxonomy" id="2528000"/>
    <lineage>
        <taxon>Bacteria</taxon>
        <taxon>Pseudomonadati</taxon>
        <taxon>Planctomycetota</taxon>
        <taxon>Planctomycetia</taxon>
        <taxon>Pirellulales</taxon>
        <taxon>Lacipirellulaceae</taxon>
        <taxon>Botrimarina</taxon>
    </lineage>
</organism>
<dbReference type="EMBL" id="SJPH01000004">
    <property type="protein sequence ID" value="TWT43447.1"/>
    <property type="molecule type" value="Genomic_DNA"/>
</dbReference>
<evidence type="ECO:0000313" key="3">
    <source>
        <dbReference type="Proteomes" id="UP000318995"/>
    </source>
</evidence>
<protein>
    <submittedName>
        <fullName evidence="2">Uncharacterized protein</fullName>
    </submittedName>
</protein>
<comment type="caution">
    <text evidence="2">The sequence shown here is derived from an EMBL/GenBank/DDBJ whole genome shotgun (WGS) entry which is preliminary data.</text>
</comment>
<evidence type="ECO:0000313" key="2">
    <source>
        <dbReference type="EMBL" id="TWT43447.1"/>
    </source>
</evidence>
<keyword evidence="1" id="KW-0472">Membrane</keyword>
<accession>A0A5C5VZC6</accession>
<feature type="transmembrane region" description="Helical" evidence="1">
    <location>
        <begin position="49"/>
        <end position="68"/>
    </location>
</feature>
<dbReference type="RefSeq" id="WP_146574559.1">
    <property type="nucleotide sequence ID" value="NZ_SJPH01000004.1"/>
</dbReference>
<gene>
    <name evidence="2" type="ORF">Pla111_23980</name>
</gene>
<reference evidence="2 3" key="1">
    <citation type="submission" date="2019-02" db="EMBL/GenBank/DDBJ databases">
        <title>Deep-cultivation of Planctomycetes and their phenomic and genomic characterization uncovers novel biology.</title>
        <authorList>
            <person name="Wiegand S."/>
            <person name="Jogler M."/>
            <person name="Boedeker C."/>
            <person name="Pinto D."/>
            <person name="Vollmers J."/>
            <person name="Rivas-Marin E."/>
            <person name="Kohn T."/>
            <person name="Peeters S.H."/>
            <person name="Heuer A."/>
            <person name="Rast P."/>
            <person name="Oberbeckmann S."/>
            <person name="Bunk B."/>
            <person name="Jeske O."/>
            <person name="Meyerdierks A."/>
            <person name="Storesund J.E."/>
            <person name="Kallscheuer N."/>
            <person name="Luecker S."/>
            <person name="Lage O.M."/>
            <person name="Pohl T."/>
            <person name="Merkel B.J."/>
            <person name="Hornburger P."/>
            <person name="Mueller R.-W."/>
            <person name="Bruemmer F."/>
            <person name="Labrenz M."/>
            <person name="Spormann A.M."/>
            <person name="Op Den Camp H."/>
            <person name="Overmann J."/>
            <person name="Amann R."/>
            <person name="Jetten M.S.M."/>
            <person name="Mascher T."/>
            <person name="Medema M.H."/>
            <person name="Devos D.P."/>
            <person name="Kaster A.-K."/>
            <person name="Ovreas L."/>
            <person name="Rohde M."/>
            <person name="Galperin M.Y."/>
            <person name="Jogler C."/>
        </authorList>
    </citation>
    <scope>NUCLEOTIDE SEQUENCE [LARGE SCALE GENOMIC DNA]</scope>
    <source>
        <strain evidence="2 3">Pla111</strain>
    </source>
</reference>
<name>A0A5C5VZC6_9BACT</name>
<evidence type="ECO:0000256" key="1">
    <source>
        <dbReference type="SAM" id="Phobius"/>
    </source>
</evidence>
<sequence length="69" mass="7920">MFLLPASDEAPHRRLAWLAERLDTLRRGDPHEDPPRLAKEVDFEVHGQFLFALFALLCCVITVIATFWG</sequence>